<dbReference type="Gene3D" id="3.30.450.40">
    <property type="match status" value="1"/>
</dbReference>
<feature type="region of interest" description="Disordered" evidence="3">
    <location>
        <begin position="222"/>
        <end position="252"/>
    </location>
</feature>
<gene>
    <name evidence="5" type="ORF">FHX74_002665</name>
</gene>
<organism evidence="5 6">
    <name type="scientific">Microlunatus kandeliicorticis</name>
    <dbReference type="NCBI Taxonomy" id="1759536"/>
    <lineage>
        <taxon>Bacteria</taxon>
        <taxon>Bacillati</taxon>
        <taxon>Actinomycetota</taxon>
        <taxon>Actinomycetes</taxon>
        <taxon>Propionibacteriales</taxon>
        <taxon>Propionibacteriaceae</taxon>
        <taxon>Microlunatus</taxon>
    </lineage>
</organism>
<dbReference type="InterPro" id="IPR029016">
    <property type="entry name" value="GAF-like_dom_sf"/>
</dbReference>
<proteinExistence type="predicted"/>
<keyword evidence="2" id="KW-0804">Transcription</keyword>
<dbReference type="SMART" id="SM00065">
    <property type="entry name" value="GAF"/>
    <property type="match status" value="1"/>
</dbReference>
<evidence type="ECO:0000256" key="1">
    <source>
        <dbReference type="ARBA" id="ARBA00023015"/>
    </source>
</evidence>
<dbReference type="RefSeq" id="WP_182560650.1">
    <property type="nucleotide sequence ID" value="NZ_JACGWT010000004.1"/>
</dbReference>
<dbReference type="Pfam" id="PF03861">
    <property type="entry name" value="ANTAR"/>
    <property type="match status" value="1"/>
</dbReference>
<dbReference type="Proteomes" id="UP000523079">
    <property type="component" value="Unassembled WGS sequence"/>
</dbReference>
<dbReference type="Pfam" id="PF13185">
    <property type="entry name" value="GAF_2"/>
    <property type="match status" value="1"/>
</dbReference>
<evidence type="ECO:0000313" key="5">
    <source>
        <dbReference type="EMBL" id="MBA8795037.1"/>
    </source>
</evidence>
<sequence>MSGQQPTAEASERVVSLVRRYLDDVAARTHRRLGDVAGVAVTMATRGQGPVTAGASTPLAREVDAIQYAIGHGPCLHALGGGGGDYVADLARDDRWGRYGEQAAAAGARSCVSVPVEVEGRVLAVAKVYSGRVDGLDRDQRRVAAELAVEIAGGLALAETLEDTALELDDRASAMDTRRSIDLAIGMLMERVGCDADQAFALLRSYSQTRNVKLRTVAEELTGAGGSPTVPVADDVAPAEAPFAPRGAPPRS</sequence>
<dbReference type="GO" id="GO:0003723">
    <property type="term" value="F:RNA binding"/>
    <property type="evidence" value="ECO:0007669"/>
    <property type="project" value="InterPro"/>
</dbReference>
<name>A0A7W3ITL4_9ACTN</name>
<dbReference type="InterPro" id="IPR005561">
    <property type="entry name" value="ANTAR"/>
</dbReference>
<evidence type="ECO:0000313" key="6">
    <source>
        <dbReference type="Proteomes" id="UP000523079"/>
    </source>
</evidence>
<dbReference type="AlphaFoldDB" id="A0A7W3ITL4"/>
<dbReference type="SUPFAM" id="SSF55781">
    <property type="entry name" value="GAF domain-like"/>
    <property type="match status" value="1"/>
</dbReference>
<dbReference type="InterPro" id="IPR003018">
    <property type="entry name" value="GAF"/>
</dbReference>
<dbReference type="SMART" id="SM01012">
    <property type="entry name" value="ANTAR"/>
    <property type="match status" value="1"/>
</dbReference>
<keyword evidence="6" id="KW-1185">Reference proteome</keyword>
<dbReference type="PROSITE" id="PS50921">
    <property type="entry name" value="ANTAR"/>
    <property type="match status" value="1"/>
</dbReference>
<dbReference type="EMBL" id="JACGWT010000004">
    <property type="protein sequence ID" value="MBA8795037.1"/>
    <property type="molecule type" value="Genomic_DNA"/>
</dbReference>
<dbReference type="Gene3D" id="1.10.10.10">
    <property type="entry name" value="Winged helix-like DNA-binding domain superfamily/Winged helix DNA-binding domain"/>
    <property type="match status" value="1"/>
</dbReference>
<dbReference type="InterPro" id="IPR012074">
    <property type="entry name" value="GAF_ANTAR"/>
</dbReference>
<comment type="caution">
    <text evidence="5">The sequence shown here is derived from an EMBL/GenBank/DDBJ whole genome shotgun (WGS) entry which is preliminary data.</text>
</comment>
<evidence type="ECO:0000256" key="2">
    <source>
        <dbReference type="ARBA" id="ARBA00023163"/>
    </source>
</evidence>
<dbReference type="InterPro" id="IPR036388">
    <property type="entry name" value="WH-like_DNA-bd_sf"/>
</dbReference>
<accession>A0A7W3ITL4</accession>
<evidence type="ECO:0000256" key="3">
    <source>
        <dbReference type="SAM" id="MobiDB-lite"/>
    </source>
</evidence>
<feature type="domain" description="ANTAR" evidence="4">
    <location>
        <begin position="161"/>
        <end position="222"/>
    </location>
</feature>
<evidence type="ECO:0000259" key="4">
    <source>
        <dbReference type="PROSITE" id="PS50921"/>
    </source>
</evidence>
<dbReference type="PIRSF" id="PIRSF036625">
    <property type="entry name" value="GAF_ANTAR"/>
    <property type="match status" value="1"/>
</dbReference>
<keyword evidence="1" id="KW-0805">Transcription regulation</keyword>
<feature type="compositionally biased region" description="Low complexity" evidence="3">
    <location>
        <begin position="228"/>
        <end position="245"/>
    </location>
</feature>
<reference evidence="5 6" key="1">
    <citation type="submission" date="2020-07" db="EMBL/GenBank/DDBJ databases">
        <title>Sequencing the genomes of 1000 actinobacteria strains.</title>
        <authorList>
            <person name="Klenk H.-P."/>
        </authorList>
    </citation>
    <scope>NUCLEOTIDE SEQUENCE [LARGE SCALE GENOMIC DNA]</scope>
    <source>
        <strain evidence="5 6">DSM 100723</strain>
    </source>
</reference>
<protein>
    <submittedName>
        <fullName evidence="5">GAF domain-containing protein</fullName>
    </submittedName>
</protein>